<sequence>MESKYDRVAYPENVYLHSDCEQEEFGTGVYPGVSIISRHKRRDDTIKIACFRIQRRLSFFLVIGGVLVLLLVCIIAVLASGSKVNLDHNESGGKNVPIIKNTNDKSLDYSDVKQSDSHLIDCSNGTTPSKNFACKFPVSQFGEECTREKNFGFKAGRPCILLSLKLNETMKPIPFEKESDVASKILKSRWSSTHVGLSCDGVTQADRNHISTDHFVSPSGKPEDNMEYQPVSGFPTAFFPKMSDKYITPAVMVQFTVMFNRYVDIKCVAWASNFNKGKPESTELYTAKFLLYVGK</sequence>
<evidence type="ECO:0000256" key="7">
    <source>
        <dbReference type="SAM" id="Phobius"/>
    </source>
</evidence>
<keyword evidence="3 7" id="KW-0812">Transmembrane</keyword>
<dbReference type="GO" id="GO:0005890">
    <property type="term" value="C:sodium:potassium-exchanging ATPase complex"/>
    <property type="evidence" value="ECO:0007669"/>
    <property type="project" value="InterPro"/>
</dbReference>
<dbReference type="InterPro" id="IPR000402">
    <property type="entry name" value="Na/K_ATPase_sub_beta"/>
</dbReference>
<dbReference type="Pfam" id="PF00287">
    <property type="entry name" value="Na_K-ATPase"/>
    <property type="match status" value="1"/>
</dbReference>
<dbReference type="GO" id="GO:1990573">
    <property type="term" value="P:potassium ion import across plasma membrane"/>
    <property type="evidence" value="ECO:0007669"/>
    <property type="project" value="TreeGrafter"/>
</dbReference>
<accession>A0AA89BS57</accession>
<reference evidence="8" key="1">
    <citation type="submission" date="2019-08" db="EMBL/GenBank/DDBJ databases">
        <title>The improved chromosome-level genome for the pearl oyster Pinctada fucata martensii using PacBio sequencing and Hi-C.</title>
        <authorList>
            <person name="Zheng Z."/>
        </authorList>
    </citation>
    <scope>NUCLEOTIDE SEQUENCE</scope>
    <source>
        <strain evidence="8">ZZ-2019</strain>
        <tissue evidence="8">Adductor muscle</tissue>
    </source>
</reference>
<feature type="transmembrane region" description="Helical" evidence="7">
    <location>
        <begin position="57"/>
        <end position="79"/>
    </location>
</feature>
<gene>
    <name evidence="8" type="ORF">FSP39_025309</name>
</gene>
<keyword evidence="9" id="KW-1185">Reference proteome</keyword>
<evidence type="ECO:0000256" key="1">
    <source>
        <dbReference type="ARBA" id="ARBA00004606"/>
    </source>
</evidence>
<keyword evidence="5 7" id="KW-1133">Transmembrane helix</keyword>
<dbReference type="AlphaFoldDB" id="A0AA89BS57"/>
<dbReference type="Gene3D" id="2.60.40.1660">
    <property type="entry name" value="Na, k-atpase alpha subunit"/>
    <property type="match status" value="1"/>
</dbReference>
<comment type="similarity">
    <text evidence="2">Belongs to the X(+)/potassium ATPases subunit beta family.</text>
</comment>
<evidence type="ECO:0000256" key="5">
    <source>
        <dbReference type="ARBA" id="ARBA00022989"/>
    </source>
</evidence>
<dbReference type="GO" id="GO:0030007">
    <property type="term" value="P:intracellular potassium ion homeostasis"/>
    <property type="evidence" value="ECO:0007669"/>
    <property type="project" value="TreeGrafter"/>
</dbReference>
<evidence type="ECO:0000313" key="9">
    <source>
        <dbReference type="Proteomes" id="UP001186944"/>
    </source>
</evidence>
<organism evidence="8 9">
    <name type="scientific">Pinctada imbricata</name>
    <name type="common">Atlantic pearl-oyster</name>
    <name type="synonym">Pinctada martensii</name>
    <dbReference type="NCBI Taxonomy" id="66713"/>
    <lineage>
        <taxon>Eukaryota</taxon>
        <taxon>Metazoa</taxon>
        <taxon>Spiralia</taxon>
        <taxon>Lophotrochozoa</taxon>
        <taxon>Mollusca</taxon>
        <taxon>Bivalvia</taxon>
        <taxon>Autobranchia</taxon>
        <taxon>Pteriomorphia</taxon>
        <taxon>Pterioida</taxon>
        <taxon>Pterioidea</taxon>
        <taxon>Pteriidae</taxon>
        <taxon>Pinctada</taxon>
    </lineage>
</organism>
<dbReference type="EMBL" id="VSWD01000010">
    <property type="protein sequence ID" value="KAK3092111.1"/>
    <property type="molecule type" value="Genomic_DNA"/>
</dbReference>
<evidence type="ECO:0000256" key="2">
    <source>
        <dbReference type="ARBA" id="ARBA00005876"/>
    </source>
</evidence>
<evidence type="ECO:0000256" key="6">
    <source>
        <dbReference type="ARBA" id="ARBA00023136"/>
    </source>
</evidence>
<comment type="subcellular location">
    <subcellularLocation>
        <location evidence="1">Membrane</location>
        <topology evidence="1">Single-pass type II membrane protein</topology>
    </subcellularLocation>
</comment>
<keyword evidence="4" id="KW-0735">Signal-anchor</keyword>
<evidence type="ECO:0000313" key="8">
    <source>
        <dbReference type="EMBL" id="KAK3092111.1"/>
    </source>
</evidence>
<dbReference type="GO" id="GO:0001671">
    <property type="term" value="F:ATPase activator activity"/>
    <property type="evidence" value="ECO:0007669"/>
    <property type="project" value="TreeGrafter"/>
</dbReference>
<proteinExistence type="inferred from homology"/>
<dbReference type="InterPro" id="IPR038702">
    <property type="entry name" value="Na/K_ATPase_sub_beta_sf"/>
</dbReference>
<name>A0AA89BS57_PINIB</name>
<evidence type="ECO:0000256" key="3">
    <source>
        <dbReference type="ARBA" id="ARBA00022692"/>
    </source>
</evidence>
<dbReference type="GO" id="GO:0036376">
    <property type="term" value="P:sodium ion export across plasma membrane"/>
    <property type="evidence" value="ECO:0007669"/>
    <property type="project" value="TreeGrafter"/>
</dbReference>
<dbReference type="GO" id="GO:0006883">
    <property type="term" value="P:intracellular sodium ion homeostasis"/>
    <property type="evidence" value="ECO:0007669"/>
    <property type="project" value="TreeGrafter"/>
</dbReference>
<comment type="caution">
    <text evidence="8">The sequence shown here is derived from an EMBL/GenBank/DDBJ whole genome shotgun (WGS) entry which is preliminary data.</text>
</comment>
<evidence type="ECO:0000256" key="4">
    <source>
        <dbReference type="ARBA" id="ARBA00022968"/>
    </source>
</evidence>
<dbReference type="Proteomes" id="UP001186944">
    <property type="component" value="Unassembled WGS sequence"/>
</dbReference>
<protein>
    <submittedName>
        <fullName evidence="8">Uncharacterized protein</fullName>
    </submittedName>
</protein>
<dbReference type="PANTHER" id="PTHR11523:SF28">
    <property type="entry name" value="NA_K-ATPASE BETA SUBUNIT ISOFORM 4-RELATED"/>
    <property type="match status" value="1"/>
</dbReference>
<keyword evidence="6 7" id="KW-0472">Membrane</keyword>
<dbReference type="PANTHER" id="PTHR11523">
    <property type="entry name" value="SODIUM/POTASSIUM-DEPENDENT ATPASE BETA SUBUNIT"/>
    <property type="match status" value="1"/>
</dbReference>